<gene>
    <name evidence="4" type="primary">whiA</name>
    <name evidence="7" type="ORF">SAMN02745178_00863</name>
</gene>
<dbReference type="GO" id="GO:0051301">
    <property type="term" value="P:cell division"/>
    <property type="evidence" value="ECO:0007669"/>
    <property type="project" value="UniProtKB-UniRule"/>
</dbReference>
<evidence type="ECO:0000313" key="8">
    <source>
        <dbReference type="Proteomes" id="UP000190286"/>
    </source>
</evidence>
<dbReference type="Pfam" id="PF14527">
    <property type="entry name" value="LAGLIDADG_WhiA"/>
    <property type="match status" value="1"/>
</dbReference>
<evidence type="ECO:0000259" key="6">
    <source>
        <dbReference type="Pfam" id="PF14527"/>
    </source>
</evidence>
<evidence type="ECO:0000259" key="5">
    <source>
        <dbReference type="Pfam" id="PF02650"/>
    </source>
</evidence>
<evidence type="ECO:0000256" key="1">
    <source>
        <dbReference type="ARBA" id="ARBA00022618"/>
    </source>
</evidence>
<evidence type="ECO:0000256" key="3">
    <source>
        <dbReference type="ARBA" id="ARBA00023306"/>
    </source>
</evidence>
<dbReference type="GO" id="GO:0003677">
    <property type="term" value="F:DNA binding"/>
    <property type="evidence" value="ECO:0007669"/>
    <property type="project" value="UniProtKB-UniRule"/>
</dbReference>
<dbReference type="GO" id="GO:0043937">
    <property type="term" value="P:regulation of sporulation"/>
    <property type="evidence" value="ECO:0007669"/>
    <property type="project" value="InterPro"/>
</dbReference>
<feature type="domain" description="WhiA LAGLIDADG-like" evidence="6">
    <location>
        <begin position="118"/>
        <end position="209"/>
    </location>
</feature>
<dbReference type="Gene3D" id="3.10.28.10">
    <property type="entry name" value="Homing endonucleases"/>
    <property type="match status" value="1"/>
</dbReference>
<dbReference type="HAMAP" id="MF_01420">
    <property type="entry name" value="HTH_type_WhiA"/>
    <property type="match status" value="1"/>
</dbReference>
<accession>A0A1T4WNM8</accession>
<dbReference type="NCBIfam" id="TIGR00647">
    <property type="entry name" value="DNA_bind_WhiA"/>
    <property type="match status" value="1"/>
</dbReference>
<evidence type="ECO:0000256" key="2">
    <source>
        <dbReference type="ARBA" id="ARBA00023125"/>
    </source>
</evidence>
<protein>
    <recommendedName>
        <fullName evidence="4">Probable cell division protein WhiA</fullName>
    </recommendedName>
</protein>
<dbReference type="InterPro" id="IPR027434">
    <property type="entry name" value="Homing_endonucl"/>
</dbReference>
<sequence length="312" mass="34903">MSFSQEVKNEILRRKISKPCCNMAAAYAVACFGKYFDDRGVVLQTENEGVAHFAQKLYRRCGVQGTVISKERPTGPVYEFSVKDPDEVAKMLALFGHTGKEPTLRIRPENFKCQNCMQAFIATAFLCCGTMTDPEKSYNLEFLSTRHYLSQQLEAMLAEHNFHPHRALRKGANTIYIKAADHIEDLLTFMGAGGAAMRIMDQRMYNEMRNKTNRLSNCETANISKSVNAAVQVQLAIEKLQAAGALNTLPETLRHTARLRMQYPDLPLAKLAQKFDPPVSKAGLSHRMKKIQEAAARLDAAPEPTEKEATNA</sequence>
<name>A0A1T4WNM8_9FIRM</name>
<dbReference type="OrthoDB" id="401278at2"/>
<keyword evidence="2 4" id="KW-0238">DNA-binding</keyword>
<dbReference type="InterPro" id="IPR003802">
    <property type="entry name" value="Sporulation_regulator_WhiA"/>
</dbReference>
<evidence type="ECO:0000256" key="4">
    <source>
        <dbReference type="HAMAP-Rule" id="MF_01420"/>
    </source>
</evidence>
<comment type="similarity">
    <text evidence="4">Belongs to the WhiA family.</text>
</comment>
<dbReference type="STRING" id="745368.SAMN02745178_00863"/>
<keyword evidence="8" id="KW-1185">Reference proteome</keyword>
<reference evidence="7 8" key="1">
    <citation type="submission" date="2017-02" db="EMBL/GenBank/DDBJ databases">
        <authorList>
            <person name="Peterson S.W."/>
        </authorList>
    </citation>
    <scope>NUCLEOTIDE SEQUENCE [LARGE SCALE GENOMIC DNA]</scope>
    <source>
        <strain evidence="7 8">ATCC 27749</strain>
    </source>
</reference>
<dbReference type="EMBL" id="FUYF01000003">
    <property type="protein sequence ID" value="SKA78960.1"/>
    <property type="molecule type" value="Genomic_DNA"/>
</dbReference>
<dbReference type="PANTHER" id="PTHR37307:SF1">
    <property type="entry name" value="CELL DIVISION PROTEIN WHIA-RELATED"/>
    <property type="match status" value="1"/>
</dbReference>
<feature type="domain" description="Sporulation regulator WhiA C-terminal" evidence="5">
    <location>
        <begin position="213"/>
        <end position="294"/>
    </location>
</feature>
<dbReference type="Pfam" id="PF02650">
    <property type="entry name" value="HTH_WhiA"/>
    <property type="match status" value="1"/>
</dbReference>
<dbReference type="Proteomes" id="UP000190286">
    <property type="component" value="Unassembled WGS sequence"/>
</dbReference>
<proteinExistence type="inferred from homology"/>
<dbReference type="InterPro" id="IPR023054">
    <property type="entry name" value="Sporulation_regulator_WhiA_C"/>
</dbReference>
<dbReference type="PANTHER" id="PTHR37307">
    <property type="entry name" value="CELL DIVISION PROTEIN WHIA-RELATED"/>
    <property type="match status" value="1"/>
</dbReference>
<keyword evidence="1 4" id="KW-0132">Cell division</keyword>
<dbReference type="AlphaFoldDB" id="A0A1T4WNM8"/>
<organism evidence="7 8">
    <name type="scientific">Gemmiger formicilis</name>
    <dbReference type="NCBI Taxonomy" id="745368"/>
    <lineage>
        <taxon>Bacteria</taxon>
        <taxon>Bacillati</taxon>
        <taxon>Bacillota</taxon>
        <taxon>Clostridia</taxon>
        <taxon>Eubacteriales</taxon>
        <taxon>Gemmiger</taxon>
    </lineage>
</organism>
<dbReference type="GeneID" id="93337346"/>
<evidence type="ECO:0000313" key="7">
    <source>
        <dbReference type="EMBL" id="SKA78960.1"/>
    </source>
</evidence>
<comment type="function">
    <text evidence="4">Involved in cell division and chromosome segregation.</text>
</comment>
<dbReference type="InterPro" id="IPR039518">
    <property type="entry name" value="WhiA_LAGLIDADG_dom"/>
</dbReference>
<dbReference type="RefSeq" id="WP_078783863.1">
    <property type="nucleotide sequence ID" value="NZ_CAJKTF010000001.1"/>
</dbReference>
<keyword evidence="3 4" id="KW-0131">Cell cycle</keyword>